<feature type="transmembrane region" description="Helical" evidence="1">
    <location>
        <begin position="305"/>
        <end position="323"/>
    </location>
</feature>
<accession>A0ABX1CX56</accession>
<dbReference type="InterPro" id="IPR001633">
    <property type="entry name" value="EAL_dom"/>
</dbReference>
<keyword evidence="4" id="KW-1185">Reference proteome</keyword>
<feature type="transmembrane region" description="Helical" evidence="1">
    <location>
        <begin position="276"/>
        <end position="293"/>
    </location>
</feature>
<dbReference type="PANTHER" id="PTHR33121">
    <property type="entry name" value="CYCLIC DI-GMP PHOSPHODIESTERASE PDEF"/>
    <property type="match status" value="1"/>
</dbReference>
<keyword evidence="1" id="KW-1133">Transmembrane helix</keyword>
<dbReference type="EMBL" id="JAAVJH010000021">
    <property type="protein sequence ID" value="NJR80555.1"/>
    <property type="molecule type" value="Genomic_DNA"/>
</dbReference>
<dbReference type="PROSITE" id="PS50883">
    <property type="entry name" value="EAL"/>
    <property type="match status" value="1"/>
</dbReference>
<name>A0ABX1CX56_9SPHN</name>
<comment type="caution">
    <text evidence="3">The sequence shown here is derived from an EMBL/GenBank/DDBJ whole genome shotgun (WGS) entry which is preliminary data.</text>
</comment>
<dbReference type="SMART" id="SM00052">
    <property type="entry name" value="EAL"/>
    <property type="match status" value="1"/>
</dbReference>
<dbReference type="InterPro" id="IPR007890">
    <property type="entry name" value="CHASE2"/>
</dbReference>
<protein>
    <submittedName>
        <fullName evidence="3">EAL domain-containing protein</fullName>
    </submittedName>
</protein>
<dbReference type="SUPFAM" id="SSF141868">
    <property type="entry name" value="EAL domain-like"/>
    <property type="match status" value="1"/>
</dbReference>
<dbReference type="InterPro" id="IPR035919">
    <property type="entry name" value="EAL_sf"/>
</dbReference>
<dbReference type="Pfam" id="PF05226">
    <property type="entry name" value="CHASE2"/>
    <property type="match status" value="1"/>
</dbReference>
<dbReference type="CDD" id="cd01948">
    <property type="entry name" value="EAL"/>
    <property type="match status" value="1"/>
</dbReference>
<reference evidence="3 4" key="1">
    <citation type="submission" date="2020-03" db="EMBL/GenBank/DDBJ databases">
        <authorList>
            <person name="Wang L."/>
            <person name="He N."/>
            <person name="Li Y."/>
            <person name="Fang Y."/>
            <person name="Zhang F."/>
        </authorList>
    </citation>
    <scope>NUCLEOTIDE SEQUENCE [LARGE SCALE GENOMIC DNA]</scope>
    <source>
        <strain evidence="3 4">36D10-4-7</strain>
    </source>
</reference>
<dbReference type="Gene3D" id="3.20.20.450">
    <property type="entry name" value="EAL domain"/>
    <property type="match status" value="1"/>
</dbReference>
<keyword evidence="1" id="KW-0812">Transmembrane</keyword>
<evidence type="ECO:0000256" key="1">
    <source>
        <dbReference type="SAM" id="Phobius"/>
    </source>
</evidence>
<dbReference type="Proteomes" id="UP000732399">
    <property type="component" value="Unassembled WGS sequence"/>
</dbReference>
<dbReference type="Gene3D" id="3.30.70.270">
    <property type="match status" value="1"/>
</dbReference>
<evidence type="ECO:0000259" key="2">
    <source>
        <dbReference type="PROSITE" id="PS50883"/>
    </source>
</evidence>
<feature type="transmembrane region" description="Helical" evidence="1">
    <location>
        <begin position="329"/>
        <end position="349"/>
    </location>
</feature>
<keyword evidence="1" id="KW-0472">Membrane</keyword>
<organism evidence="3 4">
    <name type="scientific">Sphingomonas corticis</name>
    <dbReference type="NCBI Taxonomy" id="2722791"/>
    <lineage>
        <taxon>Bacteria</taxon>
        <taxon>Pseudomonadati</taxon>
        <taxon>Pseudomonadota</taxon>
        <taxon>Alphaproteobacteria</taxon>
        <taxon>Sphingomonadales</taxon>
        <taxon>Sphingomonadaceae</taxon>
        <taxon>Sphingomonas</taxon>
    </lineage>
</organism>
<dbReference type="PANTHER" id="PTHR33121:SF79">
    <property type="entry name" value="CYCLIC DI-GMP PHOSPHODIESTERASE PDED-RELATED"/>
    <property type="match status" value="1"/>
</dbReference>
<sequence length="762" mass="80990">MRLPPLRLRMRSRSSLFIMLAAAALGLATLTGIGGAVERALEPLRFGLFDKAASGRTVVVEMDAASAAEIRRWPWPRGHYATVIDHLRRAGAASIVFDVDLSASSDPAEDARLAAALARSDGLVALPTFSQQASAGDRRHLDALPPAAFRDHAALVSVSVAPDTDGLVRSMPLATITAGTPRPSLSSYIAARQGVADESFPIDFSIDPATVPRLSFVAVEAGRFDPAAVRGRNVVIGATAIEMGDRYAASYRGVLPGVVIQALAAETLFAGVPGRGTGVLTLVVSLLLALPIVHARRVAAFAQRFVAGVAMLFAAVMAAQHLLLVHYPLATGLLVIASVAALCVARDIVRRFRAERLVDEPTGLPNQRAFLADAAEPGATVAVVQINNLETLSAVLGTDQLVQAILRAAERLRLASADDRVYRVRSHHLALLLPADQPVEDTMAALRAVLLEPVEVAGRKVDLAVVVGVSAADDLAGAALAAEAAVHDGVFWRRASGERDGLERAVSLMGELDAALGNGEIEVHYQPKLCLATDRIASVEALVRWRHPVRGFTPPDLFIPLAEQTDRIGPLTLHVLTTVLRDTSDWRARGHRVTAAVNISAKLLAAPDFIAAVDELLARSDVPGEALIFEVTESAAMSDHATAVATLNHYRERGIAVSMDDYGTGQSTLSYIRELPLNELKIDRSFVQHAHERSDDAALVRSTIELAHTLGLKVVAEGIEDAANLAFLKSIRCDYAQGYFISRPITVTALLVLLQGEAAAAA</sequence>
<dbReference type="SMART" id="SM01080">
    <property type="entry name" value="CHASE2"/>
    <property type="match status" value="1"/>
</dbReference>
<dbReference type="RefSeq" id="WP_168136105.1">
    <property type="nucleotide sequence ID" value="NZ_JAAVJH010000021.1"/>
</dbReference>
<dbReference type="InterPro" id="IPR043128">
    <property type="entry name" value="Rev_trsase/Diguanyl_cyclase"/>
</dbReference>
<dbReference type="Pfam" id="PF00563">
    <property type="entry name" value="EAL"/>
    <property type="match status" value="1"/>
</dbReference>
<gene>
    <name evidence="3" type="ORF">HBH26_18415</name>
</gene>
<evidence type="ECO:0000313" key="4">
    <source>
        <dbReference type="Proteomes" id="UP000732399"/>
    </source>
</evidence>
<evidence type="ECO:0000313" key="3">
    <source>
        <dbReference type="EMBL" id="NJR80555.1"/>
    </source>
</evidence>
<feature type="domain" description="EAL" evidence="2">
    <location>
        <begin position="505"/>
        <end position="758"/>
    </location>
</feature>
<dbReference type="InterPro" id="IPR050706">
    <property type="entry name" value="Cyclic-di-GMP_PDE-like"/>
</dbReference>
<proteinExistence type="predicted"/>